<name>A0A366HR97_9BACT</name>
<feature type="transmembrane region" description="Helical" evidence="1">
    <location>
        <begin position="30"/>
        <end position="52"/>
    </location>
</feature>
<comment type="caution">
    <text evidence="2">The sequence shown here is derived from an EMBL/GenBank/DDBJ whole genome shotgun (WGS) entry which is preliminary data.</text>
</comment>
<proteinExistence type="predicted"/>
<keyword evidence="1" id="KW-0812">Transmembrane</keyword>
<evidence type="ECO:0000256" key="1">
    <source>
        <dbReference type="SAM" id="Phobius"/>
    </source>
</evidence>
<reference evidence="2 3" key="1">
    <citation type="submission" date="2018-06" db="EMBL/GenBank/DDBJ databases">
        <title>Genomic Encyclopedia of Type Strains, Phase IV (KMG-IV): sequencing the most valuable type-strain genomes for metagenomic binning, comparative biology and taxonomic classification.</title>
        <authorList>
            <person name="Goeker M."/>
        </authorList>
    </citation>
    <scope>NUCLEOTIDE SEQUENCE [LARGE SCALE GENOMIC DNA]</scope>
    <source>
        <strain evidence="2 3">DSM 25532</strain>
    </source>
</reference>
<gene>
    <name evidence="2" type="ORF">DES53_10357</name>
</gene>
<evidence type="ECO:0000313" key="2">
    <source>
        <dbReference type="EMBL" id="RBP45062.1"/>
    </source>
</evidence>
<dbReference type="Proteomes" id="UP000253426">
    <property type="component" value="Unassembled WGS sequence"/>
</dbReference>
<keyword evidence="1" id="KW-0472">Membrane</keyword>
<dbReference type="NCBIfam" id="TIGR02598">
    <property type="entry name" value="Verru_Chthon cassette protein B"/>
    <property type="match status" value="1"/>
</dbReference>
<protein>
    <submittedName>
        <fullName evidence="2">Uncharacterized protein (TIGR02598 family)</fullName>
    </submittedName>
</protein>
<dbReference type="InterPro" id="IPR019838">
    <property type="entry name" value="Verru/Chthon_B"/>
</dbReference>
<dbReference type="AlphaFoldDB" id="A0A366HR97"/>
<dbReference type="OrthoDB" id="197002at2"/>
<dbReference type="EMBL" id="QNRR01000003">
    <property type="protein sequence ID" value="RBP45062.1"/>
    <property type="molecule type" value="Genomic_DNA"/>
</dbReference>
<accession>A0A366HR97</accession>
<organism evidence="2 3">
    <name type="scientific">Roseimicrobium gellanilyticum</name>
    <dbReference type="NCBI Taxonomy" id="748857"/>
    <lineage>
        <taxon>Bacteria</taxon>
        <taxon>Pseudomonadati</taxon>
        <taxon>Verrucomicrobiota</taxon>
        <taxon>Verrucomicrobiia</taxon>
        <taxon>Verrucomicrobiales</taxon>
        <taxon>Verrucomicrobiaceae</taxon>
        <taxon>Roseimicrobium</taxon>
    </lineage>
</organism>
<keyword evidence="3" id="KW-1185">Reference proteome</keyword>
<keyword evidence="1" id="KW-1133">Transmembrane helix</keyword>
<evidence type="ECO:0000313" key="3">
    <source>
        <dbReference type="Proteomes" id="UP000253426"/>
    </source>
</evidence>
<sequence>MTRWRGHSPEPMITPKANFKTDGGATLVELVVTVGILVTMMVPVLGLLSSAVDTSGKAASMTISARIASRLVGEVQQGDWSSIQNWSNREVFLDYQGQELKDVGEQANAVYAARVQLGPQTGVVLGTNNPAGANPSQRRVVVLVASGSPLQAKELLDQAQAALDAGKPLPRDVRISRTLLVNLEKAL</sequence>